<keyword evidence="2" id="KW-0378">Hydrolase</keyword>
<dbReference type="eggNOG" id="arCOG08124">
    <property type="taxonomic scope" value="Archaea"/>
</dbReference>
<accession>W0JWQ9</accession>
<reference evidence="2 3" key="1">
    <citation type="submission" date="2014-01" db="EMBL/GenBank/DDBJ databases">
        <authorList>
            <consortium name="DOE Joint Genome Institute"/>
            <person name="Anderson I."/>
            <person name="Huntemann M."/>
            <person name="Han J."/>
            <person name="Chen A."/>
            <person name="Kyrpides N."/>
            <person name="Mavromatis K."/>
            <person name="Markowitz V."/>
            <person name="Palaniappan K."/>
            <person name="Ivanova N."/>
            <person name="Schaumberg A."/>
            <person name="Pati A."/>
            <person name="Liolios K."/>
            <person name="Nordberg H.P."/>
            <person name="Cantor M.N."/>
            <person name="Hua S.X."/>
            <person name="Woyke T."/>
        </authorList>
    </citation>
    <scope>NUCLEOTIDE SEQUENCE [LARGE SCALE GENOMIC DNA]</scope>
    <source>
        <strain evidence="2 3">XH-48</strain>
        <plasmid evidence="3">1</plasmid>
    </source>
</reference>
<sequence length="217" mass="24293">MPEPNAVVLGGNRFPFHRLERLGPVVEQSVEERGIDADVTTDRDVLLEKRIREYDVLVDMTTDSTLSDRQESGLRSFAERGGGYVGVHGAADLTTTADERLEEPIPELRELIGGHFLGHPEQSTFDVNVVDSHHSITADLDGFTVWDEPYVLEYDDDVRVLARMDHPQNGDMPVAWVKPFGDGRVFYCSLGHDLPALRNDGVQALLERGIRWAARND</sequence>
<evidence type="ECO:0000313" key="2">
    <source>
        <dbReference type="EMBL" id="AHG01670.1"/>
    </source>
</evidence>
<dbReference type="Pfam" id="PF06283">
    <property type="entry name" value="ThuA"/>
    <property type="match status" value="1"/>
</dbReference>
<feature type="domain" description="ThuA-like" evidence="1">
    <location>
        <begin position="20"/>
        <end position="213"/>
    </location>
</feature>
<dbReference type="PANTHER" id="PTHR40469:SF2">
    <property type="entry name" value="GALACTOSE-BINDING DOMAIN-LIKE SUPERFAMILY PROTEIN"/>
    <property type="match status" value="1"/>
</dbReference>
<dbReference type="RefSeq" id="WP_049954525.1">
    <property type="nucleotide sequence ID" value="NZ_CP007056.1"/>
</dbReference>
<dbReference type="PATRIC" id="fig|797299.3.peg.3407"/>
<dbReference type="AlphaFoldDB" id="W0JWQ9"/>
<name>W0JWQ9_9EURY</name>
<dbReference type="KEGG" id="hlr:HALLA_04525"/>
<dbReference type="GeneID" id="25147059"/>
<dbReference type="Proteomes" id="UP000019024">
    <property type="component" value="Plasmid unnamed"/>
</dbReference>
<dbReference type="OrthoDB" id="307450at2157"/>
<organism evidence="2 3">
    <name type="scientific">Halostagnicola larsenii XH-48</name>
    <dbReference type="NCBI Taxonomy" id="797299"/>
    <lineage>
        <taxon>Archaea</taxon>
        <taxon>Methanobacteriati</taxon>
        <taxon>Methanobacteriota</taxon>
        <taxon>Stenosarchaea group</taxon>
        <taxon>Halobacteria</taxon>
        <taxon>Halobacteriales</taxon>
        <taxon>Natrialbaceae</taxon>
        <taxon>Halostagnicola</taxon>
    </lineage>
</organism>
<dbReference type="EMBL" id="CP007056">
    <property type="protein sequence ID" value="AHG01670.1"/>
    <property type="molecule type" value="Genomic_DNA"/>
</dbReference>
<dbReference type="InterPro" id="IPR029010">
    <property type="entry name" value="ThuA-like"/>
</dbReference>
<evidence type="ECO:0000259" key="1">
    <source>
        <dbReference type="Pfam" id="PF06283"/>
    </source>
</evidence>
<protein>
    <submittedName>
        <fullName evidence="2">Glycosyl hydrolase</fullName>
    </submittedName>
</protein>
<keyword evidence="3" id="KW-1185">Reference proteome</keyword>
<dbReference type="InterPro" id="IPR029062">
    <property type="entry name" value="Class_I_gatase-like"/>
</dbReference>
<proteinExistence type="predicted"/>
<dbReference type="PANTHER" id="PTHR40469">
    <property type="entry name" value="SECRETED GLYCOSYL HYDROLASE"/>
    <property type="match status" value="1"/>
</dbReference>
<dbReference type="GO" id="GO:0016787">
    <property type="term" value="F:hydrolase activity"/>
    <property type="evidence" value="ECO:0007669"/>
    <property type="project" value="UniProtKB-KW"/>
</dbReference>
<dbReference type="SUPFAM" id="SSF52317">
    <property type="entry name" value="Class I glutamine amidotransferase-like"/>
    <property type="match status" value="1"/>
</dbReference>
<geneLocation type="plasmid" evidence="2">
    <name>unnamed</name>
</geneLocation>
<keyword evidence="2" id="KW-0614">Plasmid</keyword>
<dbReference type="Gene3D" id="3.40.50.880">
    <property type="match status" value="1"/>
</dbReference>
<dbReference type="HOGENOM" id="CLU_100195_0_0_2"/>
<evidence type="ECO:0000313" key="3">
    <source>
        <dbReference type="Proteomes" id="UP000019024"/>
    </source>
</evidence>
<gene>
    <name evidence="2" type="ORF">HALLA_04525</name>
</gene>